<evidence type="ECO:0000313" key="3">
    <source>
        <dbReference type="Proteomes" id="UP001162640"/>
    </source>
</evidence>
<gene>
    <name evidence="2" type="ORF">TL16_g04804</name>
</gene>
<proteinExistence type="predicted"/>
<sequence length="552" mass="65204">MFNNGVILLKGWCGWIAYVQLAQKSRVERGRKLREGFEKWDCWVLRKKEEEERRERGERGWRRKCFIKGLEVWKEKVENWREEREVERGRICRAEEWRENKLVRKGFSRLEAFRNERRELRDKTRIAEEVNYWKIIQKGFKALTLGVITSKKTNRRIELQSKAVKEEIFDTWKNIVVETKHKHDKVIARILKLRKLKVLETWKERVYNLERREAGFEMFLEKRMLRSGFNSWLNHSDSLAIITRERLSTSFNIFKDNVEFKRKSRKLNKRAVSFLIFNMYSKAWYGIKREWGSGRERRRGEGEREVEERLEGVRKGFEEFRNGEEKTTSPASKTLTHKPTVKLDTSKYELPKFERTALKPVRTLQEIISDVPEWIVDELGKRDAGIAFGGGVVKPQGYVVGVEGNVLDRVRKFNGADEVETTITEVKQSPQVTVDVNFSDSDIPAMIESAEVDLTGSTSSNISQGEYIDSRCHSPPRIQKYLNSPIMSPLSNYDNNFTRYEEIERLERAMVKLKREKEGLNGQEKKIWKEKYRKMVKKVRGIVEEIKGNSAM</sequence>
<keyword evidence="1" id="KW-0175">Coiled coil</keyword>
<dbReference type="EMBL" id="BLQM01000135">
    <property type="protein sequence ID" value="GMH67939.1"/>
    <property type="molecule type" value="Genomic_DNA"/>
</dbReference>
<name>A0A9W7E4K1_9STRA</name>
<evidence type="ECO:0000313" key="2">
    <source>
        <dbReference type="EMBL" id="GMH67939.1"/>
    </source>
</evidence>
<organism evidence="2 3">
    <name type="scientific">Triparma laevis f. inornata</name>
    <dbReference type="NCBI Taxonomy" id="1714386"/>
    <lineage>
        <taxon>Eukaryota</taxon>
        <taxon>Sar</taxon>
        <taxon>Stramenopiles</taxon>
        <taxon>Ochrophyta</taxon>
        <taxon>Bolidophyceae</taxon>
        <taxon>Parmales</taxon>
        <taxon>Triparmaceae</taxon>
        <taxon>Triparma</taxon>
    </lineage>
</organism>
<comment type="caution">
    <text evidence="2">The sequence shown here is derived from an EMBL/GenBank/DDBJ whole genome shotgun (WGS) entry which is preliminary data.</text>
</comment>
<evidence type="ECO:0000256" key="1">
    <source>
        <dbReference type="SAM" id="Coils"/>
    </source>
</evidence>
<dbReference type="AlphaFoldDB" id="A0A9W7E4K1"/>
<accession>A0A9W7E4K1</accession>
<reference evidence="3" key="1">
    <citation type="journal article" date="2023" name="Commun. Biol.">
        <title>Genome analysis of Parmales, the sister group of diatoms, reveals the evolutionary specialization of diatoms from phago-mixotrophs to photoautotrophs.</title>
        <authorList>
            <person name="Ban H."/>
            <person name="Sato S."/>
            <person name="Yoshikawa S."/>
            <person name="Yamada K."/>
            <person name="Nakamura Y."/>
            <person name="Ichinomiya M."/>
            <person name="Sato N."/>
            <person name="Blanc-Mathieu R."/>
            <person name="Endo H."/>
            <person name="Kuwata A."/>
            <person name="Ogata H."/>
        </authorList>
    </citation>
    <scope>NUCLEOTIDE SEQUENCE [LARGE SCALE GENOMIC DNA]</scope>
</reference>
<feature type="coiled-coil region" evidence="1">
    <location>
        <begin position="70"/>
        <end position="130"/>
    </location>
</feature>
<dbReference type="Proteomes" id="UP001162640">
    <property type="component" value="Unassembled WGS sequence"/>
</dbReference>
<protein>
    <submittedName>
        <fullName evidence="2">Uncharacterized protein</fullName>
    </submittedName>
</protein>